<proteinExistence type="predicted"/>
<accession>A0A4Y2NX87</accession>
<reference evidence="1 2" key="1">
    <citation type="journal article" date="2019" name="Sci. Rep.">
        <title>Orb-weaving spider Araneus ventricosus genome elucidates the spidroin gene catalogue.</title>
        <authorList>
            <person name="Kono N."/>
            <person name="Nakamura H."/>
            <person name="Ohtoshi R."/>
            <person name="Moran D.A.P."/>
            <person name="Shinohara A."/>
            <person name="Yoshida Y."/>
            <person name="Fujiwara M."/>
            <person name="Mori M."/>
            <person name="Tomita M."/>
            <person name="Arakawa K."/>
        </authorList>
    </citation>
    <scope>NUCLEOTIDE SEQUENCE [LARGE SCALE GENOMIC DNA]</scope>
</reference>
<protein>
    <submittedName>
        <fullName evidence="1">Uncharacterized protein</fullName>
    </submittedName>
</protein>
<keyword evidence="2" id="KW-1185">Reference proteome</keyword>
<dbReference type="AlphaFoldDB" id="A0A4Y2NX87"/>
<dbReference type="Proteomes" id="UP000499080">
    <property type="component" value="Unassembled WGS sequence"/>
</dbReference>
<dbReference type="EMBL" id="BGPR01010100">
    <property type="protein sequence ID" value="GBN44245.1"/>
    <property type="molecule type" value="Genomic_DNA"/>
</dbReference>
<organism evidence="1 2">
    <name type="scientific">Araneus ventricosus</name>
    <name type="common">Orbweaver spider</name>
    <name type="synonym">Epeira ventricosa</name>
    <dbReference type="NCBI Taxonomy" id="182803"/>
    <lineage>
        <taxon>Eukaryota</taxon>
        <taxon>Metazoa</taxon>
        <taxon>Ecdysozoa</taxon>
        <taxon>Arthropoda</taxon>
        <taxon>Chelicerata</taxon>
        <taxon>Arachnida</taxon>
        <taxon>Araneae</taxon>
        <taxon>Araneomorphae</taxon>
        <taxon>Entelegynae</taxon>
        <taxon>Araneoidea</taxon>
        <taxon>Araneidae</taxon>
        <taxon>Araneus</taxon>
    </lineage>
</organism>
<evidence type="ECO:0000313" key="1">
    <source>
        <dbReference type="EMBL" id="GBN44245.1"/>
    </source>
</evidence>
<name>A0A4Y2NX87_ARAVE</name>
<comment type="caution">
    <text evidence="1">The sequence shown here is derived from an EMBL/GenBank/DDBJ whole genome shotgun (WGS) entry which is preliminary data.</text>
</comment>
<gene>
    <name evidence="1" type="ORF">AVEN_108638_1</name>
</gene>
<sequence length="93" mass="10322">MTCLSGMAEKWNGVAATIIDSPRNAIVTPSTVMNGRGHPRPFRSTQIRPLPVTAILDFLGEHRTPSPIAYLPLPLSWPCNQTERRISNLPLQF</sequence>
<evidence type="ECO:0000313" key="2">
    <source>
        <dbReference type="Proteomes" id="UP000499080"/>
    </source>
</evidence>